<evidence type="ECO:0000256" key="4">
    <source>
        <dbReference type="ARBA" id="ARBA00023065"/>
    </source>
</evidence>
<evidence type="ECO:0000313" key="8">
    <source>
        <dbReference type="Proteomes" id="UP001479436"/>
    </source>
</evidence>
<proteinExistence type="inferred from homology"/>
<evidence type="ECO:0000256" key="2">
    <source>
        <dbReference type="ARBA" id="ARBA00022448"/>
    </source>
</evidence>
<dbReference type="Pfam" id="PF03224">
    <property type="entry name" value="V-ATPase_H_N"/>
    <property type="match status" value="1"/>
</dbReference>
<dbReference type="InterPro" id="IPR038497">
    <property type="entry name" value="ATPase_V1-cplx_hsu_C_sf"/>
</dbReference>
<protein>
    <recommendedName>
        <fullName evidence="5">V-type proton ATPase subunit H</fullName>
    </recommendedName>
</protein>
<dbReference type="InterPro" id="IPR004908">
    <property type="entry name" value="ATPase_V1-cplx_hsu"/>
</dbReference>
<comment type="caution">
    <text evidence="7">The sequence shown here is derived from an EMBL/GenBank/DDBJ whole genome shotgun (WGS) entry which is preliminary data.</text>
</comment>
<gene>
    <name evidence="7" type="primary">VMA13_6</name>
    <name evidence="7" type="ORF">K7432_015846</name>
</gene>
<name>A0ABR2VMH4_9FUNG</name>
<organism evidence="7 8">
    <name type="scientific">Basidiobolus ranarum</name>
    <dbReference type="NCBI Taxonomy" id="34480"/>
    <lineage>
        <taxon>Eukaryota</taxon>
        <taxon>Fungi</taxon>
        <taxon>Fungi incertae sedis</taxon>
        <taxon>Zoopagomycota</taxon>
        <taxon>Entomophthoromycotina</taxon>
        <taxon>Basidiobolomycetes</taxon>
        <taxon>Basidiobolales</taxon>
        <taxon>Basidiobolaceae</taxon>
        <taxon>Basidiobolus</taxon>
    </lineage>
</organism>
<dbReference type="InterPro" id="IPR016024">
    <property type="entry name" value="ARM-type_fold"/>
</dbReference>
<dbReference type="Pfam" id="PF11698">
    <property type="entry name" value="V-ATPase_H_C"/>
    <property type="match status" value="1"/>
</dbReference>
<keyword evidence="2 5" id="KW-0813">Transport</keyword>
<evidence type="ECO:0000256" key="1">
    <source>
        <dbReference type="ARBA" id="ARBA00008613"/>
    </source>
</evidence>
<dbReference type="Proteomes" id="UP001479436">
    <property type="component" value="Unassembled WGS sequence"/>
</dbReference>
<evidence type="ECO:0000256" key="5">
    <source>
        <dbReference type="PIRNR" id="PIRNR032184"/>
    </source>
</evidence>
<keyword evidence="4 5" id="KW-0406">Ion transport</keyword>
<evidence type="ECO:0000259" key="6">
    <source>
        <dbReference type="Pfam" id="PF11698"/>
    </source>
</evidence>
<dbReference type="EMBL" id="JASJQH010009183">
    <property type="protein sequence ID" value="KAK9680773.1"/>
    <property type="molecule type" value="Genomic_DNA"/>
</dbReference>
<dbReference type="SUPFAM" id="SSF48371">
    <property type="entry name" value="ARM repeat"/>
    <property type="match status" value="1"/>
</dbReference>
<dbReference type="InterPro" id="IPR011989">
    <property type="entry name" value="ARM-like"/>
</dbReference>
<keyword evidence="3 5" id="KW-0375">Hydrogen ion transport</keyword>
<keyword evidence="8" id="KW-1185">Reference proteome</keyword>
<sequence>MNDVFPVSLVSNAHLDELTTNVRQKQISWEDFRNSEFITEEEYKVLKEYYTSTEETRAPFPEIGAILGDAIVALIDKISKVEALQQLLVLADDVLEAQENNAIYFHQTCAGNPKYPFSPLLKCLSKDDEFLALKSSKILTTLLCTASNDDGVDLRDFFQWIAAQLQSKNISVSDIAVQNLESLLKVSGFRRRFYETRNGVSSLLDLLKRNSGNPQMQYQVIFCIWLLSFEKSIAAEVSSKYDIIPIFIDVAKASVKEKVIRVIISTFKNLIEKAPEENMASMLVHKLLSFSENLANRKWSDPDIVEDIEFLKTQLDENFQSLTTWDEYVSELDSGKLSWSPPHQSQQFWVQNSTRFNDNDYELLRRLGRLLSTSTDPVVLAVASHDIGQYVKHYVNGKKVVQEIGAKHRIMELMAHENPDVRYQALLAVQKLMVNAWE</sequence>
<dbReference type="InterPro" id="IPR011987">
    <property type="entry name" value="ATPase_V1-cplx_hsu_C"/>
</dbReference>
<comment type="subunit">
    <text evidence="5">V-ATPase is a heteromultimeric enzyme made up of two complexes: the ATP-hydrolytic V1 complex and the proton translocation V0 complex.</text>
</comment>
<evidence type="ECO:0000313" key="7">
    <source>
        <dbReference type="EMBL" id="KAK9680773.1"/>
    </source>
</evidence>
<dbReference type="Gene3D" id="1.25.10.10">
    <property type="entry name" value="Leucine-rich Repeat Variant"/>
    <property type="match status" value="1"/>
</dbReference>
<dbReference type="PANTHER" id="PTHR10698">
    <property type="entry name" value="V-TYPE PROTON ATPASE SUBUNIT H"/>
    <property type="match status" value="1"/>
</dbReference>
<dbReference type="PANTHER" id="PTHR10698:SF0">
    <property type="entry name" value="V-TYPE PROTON ATPASE SUBUNIT H"/>
    <property type="match status" value="1"/>
</dbReference>
<dbReference type="Gene3D" id="1.25.40.150">
    <property type="entry name" value="V-type ATPase, subunit H, C-terminal domain"/>
    <property type="match status" value="1"/>
</dbReference>
<evidence type="ECO:0000256" key="3">
    <source>
        <dbReference type="ARBA" id="ARBA00022781"/>
    </source>
</evidence>
<feature type="domain" description="ATPase V1 complex subunit H C-terminal" evidence="6">
    <location>
        <begin position="322"/>
        <end position="437"/>
    </location>
</feature>
<accession>A0ABR2VMH4</accession>
<reference evidence="7 8" key="1">
    <citation type="submission" date="2023-04" db="EMBL/GenBank/DDBJ databases">
        <title>Genome of Basidiobolus ranarum AG-B5.</title>
        <authorList>
            <person name="Stajich J.E."/>
            <person name="Carter-House D."/>
            <person name="Gryganskyi A."/>
        </authorList>
    </citation>
    <scope>NUCLEOTIDE SEQUENCE [LARGE SCALE GENOMIC DNA]</scope>
    <source>
        <strain evidence="7 8">AG-B5</strain>
    </source>
</reference>
<comment type="function">
    <text evidence="5">Subunit of the V1 complex of vacuolar(H+)-ATPase (V-ATPase), a multisubunit enzyme composed of a peripheral complex (V1) that hydrolyzes ATP and a membrane integral complex (V0) that translocates protons. V-ATPase is responsible for acidifying and maintaining the pH of intracellular compartments.</text>
</comment>
<dbReference type="PIRSF" id="PIRSF032184">
    <property type="entry name" value="ATPase_V1_H"/>
    <property type="match status" value="1"/>
</dbReference>
<comment type="similarity">
    <text evidence="1 5">Belongs to the V-ATPase H subunit family.</text>
</comment>